<protein>
    <recommendedName>
        <fullName evidence="3">Flagellar protein FliT</fullName>
    </recommendedName>
</protein>
<evidence type="ECO:0000313" key="2">
    <source>
        <dbReference type="Proteomes" id="UP000503840"/>
    </source>
</evidence>
<dbReference type="RefSeq" id="WP_174404167.1">
    <property type="nucleotide sequence ID" value="NZ_BLVO01000012.1"/>
</dbReference>
<comment type="caution">
    <text evidence="1">The sequence shown here is derived from an EMBL/GenBank/DDBJ whole genome shotgun (WGS) entry which is preliminary data.</text>
</comment>
<sequence length="116" mass="12831">MADSLTLLDQALFLGEQELQALAVGDVDSADENATRRGNLITMAWDKREGVALDALQCKLLKLQTLQGLLTEEARKLHASLKSELQKTKKHSARLQGYRQGARIMPSHSQFVSKQG</sequence>
<dbReference type="Proteomes" id="UP000503840">
    <property type="component" value="Unassembled WGS sequence"/>
</dbReference>
<gene>
    <name evidence="1" type="ORF">DSM101010T_08210</name>
</gene>
<evidence type="ECO:0000313" key="1">
    <source>
        <dbReference type="EMBL" id="GFM32456.1"/>
    </source>
</evidence>
<evidence type="ECO:0008006" key="3">
    <source>
        <dbReference type="Google" id="ProtNLM"/>
    </source>
</evidence>
<keyword evidence="2" id="KW-1185">Reference proteome</keyword>
<reference evidence="1 2" key="1">
    <citation type="submission" date="2020-05" db="EMBL/GenBank/DDBJ databases">
        <title>Draft genome sequence of Desulfovibrio sp. strain HN2T.</title>
        <authorList>
            <person name="Ueno A."/>
            <person name="Tamazawa S."/>
            <person name="Tamamura S."/>
            <person name="Murakami T."/>
            <person name="Kiyama T."/>
            <person name="Inomata H."/>
            <person name="Amano Y."/>
            <person name="Miyakawa K."/>
            <person name="Tamaki H."/>
            <person name="Naganuma T."/>
            <person name="Kaneko K."/>
        </authorList>
    </citation>
    <scope>NUCLEOTIDE SEQUENCE [LARGE SCALE GENOMIC DNA]</scope>
    <source>
        <strain evidence="1 2">HN2</strain>
    </source>
</reference>
<organism evidence="1 2">
    <name type="scientific">Desulfovibrio subterraneus</name>
    <dbReference type="NCBI Taxonomy" id="2718620"/>
    <lineage>
        <taxon>Bacteria</taxon>
        <taxon>Pseudomonadati</taxon>
        <taxon>Thermodesulfobacteriota</taxon>
        <taxon>Desulfovibrionia</taxon>
        <taxon>Desulfovibrionales</taxon>
        <taxon>Desulfovibrionaceae</taxon>
        <taxon>Desulfovibrio</taxon>
    </lineage>
</organism>
<accession>A0A7J0BFM8</accession>
<dbReference type="AlphaFoldDB" id="A0A7J0BFM8"/>
<proteinExistence type="predicted"/>
<name>A0A7J0BFM8_9BACT</name>
<dbReference type="EMBL" id="BLVO01000012">
    <property type="protein sequence ID" value="GFM32456.1"/>
    <property type="molecule type" value="Genomic_DNA"/>
</dbReference>